<evidence type="ECO:0000256" key="4">
    <source>
        <dbReference type="ARBA" id="ARBA00022776"/>
    </source>
</evidence>
<keyword evidence="3 10" id="KW-0132">Cell division</keyword>
<reference evidence="13" key="1">
    <citation type="submission" date="2021-12" db="EMBL/GenBank/DDBJ databases">
        <title>Black yeast isolated from Biological Soil Crust.</title>
        <authorList>
            <person name="Kurbessoian T."/>
        </authorList>
    </citation>
    <scope>NUCLEOTIDE SEQUENCE</scope>
    <source>
        <strain evidence="13">CCFEE 5208</strain>
    </source>
</reference>
<dbReference type="PROSITE" id="PS50206">
    <property type="entry name" value="RHODANESE_3"/>
    <property type="match status" value="1"/>
</dbReference>
<evidence type="ECO:0000313" key="13">
    <source>
        <dbReference type="EMBL" id="KAK0323155.1"/>
    </source>
</evidence>
<evidence type="ECO:0000256" key="1">
    <source>
        <dbReference type="ARBA" id="ARBA00011065"/>
    </source>
</evidence>
<feature type="domain" description="Rhodanese" evidence="12">
    <location>
        <begin position="402"/>
        <end position="506"/>
    </location>
</feature>
<dbReference type="GO" id="GO:0010971">
    <property type="term" value="P:positive regulation of G2/M transition of mitotic cell cycle"/>
    <property type="evidence" value="ECO:0007669"/>
    <property type="project" value="TreeGrafter"/>
</dbReference>
<comment type="catalytic activity">
    <reaction evidence="8 10">
        <text>O-phospho-L-tyrosyl-[protein] + H2O = L-tyrosyl-[protein] + phosphate</text>
        <dbReference type="Rhea" id="RHEA:10684"/>
        <dbReference type="Rhea" id="RHEA-COMP:10136"/>
        <dbReference type="Rhea" id="RHEA-COMP:20101"/>
        <dbReference type="ChEBI" id="CHEBI:15377"/>
        <dbReference type="ChEBI" id="CHEBI:43474"/>
        <dbReference type="ChEBI" id="CHEBI:46858"/>
        <dbReference type="ChEBI" id="CHEBI:61978"/>
        <dbReference type="EC" id="3.1.3.48"/>
    </reaction>
</comment>
<comment type="caution">
    <text evidence="13">The sequence shown here is derived from an EMBL/GenBank/DDBJ whole genome shotgun (WGS) entry which is preliminary data.</text>
</comment>
<keyword evidence="5 10" id="KW-0378">Hydrolase</keyword>
<accession>A0AAN6FUN8</accession>
<evidence type="ECO:0000256" key="6">
    <source>
        <dbReference type="ARBA" id="ARBA00022912"/>
    </source>
</evidence>
<proteinExistence type="inferred from homology"/>
<keyword evidence="16" id="KW-1185">Reference proteome</keyword>
<dbReference type="CDD" id="cd01530">
    <property type="entry name" value="Cdc25"/>
    <property type="match status" value="1"/>
</dbReference>
<dbReference type="GO" id="GO:0005737">
    <property type="term" value="C:cytoplasm"/>
    <property type="evidence" value="ECO:0007669"/>
    <property type="project" value="TreeGrafter"/>
</dbReference>
<dbReference type="PANTHER" id="PTHR10828">
    <property type="entry name" value="M-PHASE INDUCER PHOSPHATASE DUAL SPECIFICITY PHOSPHATASE CDC25"/>
    <property type="match status" value="1"/>
</dbReference>
<protein>
    <recommendedName>
        <fullName evidence="9 10">M-phase inducer phosphatase</fullName>
        <ecNumber evidence="2 10">3.1.3.48</ecNumber>
    </recommendedName>
</protein>
<dbReference type="PANTHER" id="PTHR10828:SF17">
    <property type="entry name" value="PROTEIN-TYROSINE-PHOSPHATASE"/>
    <property type="match status" value="1"/>
</dbReference>
<dbReference type="InterPro" id="IPR001763">
    <property type="entry name" value="Rhodanese-like_dom"/>
</dbReference>
<dbReference type="SMART" id="SM00450">
    <property type="entry name" value="RHOD"/>
    <property type="match status" value="1"/>
</dbReference>
<comment type="function">
    <text evidence="10">Tyrosine protein phosphatase which functions as a dosage-dependent inducer of mitotic progression.</text>
</comment>
<evidence type="ECO:0000256" key="5">
    <source>
        <dbReference type="ARBA" id="ARBA00022801"/>
    </source>
</evidence>
<dbReference type="Proteomes" id="UP001175353">
    <property type="component" value="Unassembled WGS sequence"/>
</dbReference>
<reference evidence="14" key="2">
    <citation type="submission" date="2023-06" db="EMBL/GenBank/DDBJ databases">
        <title>Black Yeasts Isolated from many extreme environments.</title>
        <authorList>
            <person name="Coleine C."/>
            <person name="Stajich J.E."/>
            <person name="Selbmann L."/>
        </authorList>
    </citation>
    <scope>NUCLEOTIDE SEQUENCE</scope>
    <source>
        <strain evidence="14">CCFEE 5200</strain>
    </source>
</reference>
<evidence type="ECO:0000313" key="16">
    <source>
        <dbReference type="Proteomes" id="UP001175353"/>
    </source>
</evidence>
<dbReference type="EMBL" id="JASUXU010000014">
    <property type="protein sequence ID" value="KAK0323155.1"/>
    <property type="molecule type" value="Genomic_DNA"/>
</dbReference>
<feature type="region of interest" description="Disordered" evidence="11">
    <location>
        <begin position="130"/>
        <end position="151"/>
    </location>
</feature>
<name>A0AAN6FUN8_9PEZI</name>
<dbReference type="AlphaFoldDB" id="A0AAN6FUN8"/>
<dbReference type="Gene3D" id="3.40.250.10">
    <property type="entry name" value="Rhodanese-like domain"/>
    <property type="match status" value="1"/>
</dbReference>
<dbReference type="InterPro" id="IPR036873">
    <property type="entry name" value="Rhodanese-like_dom_sf"/>
</dbReference>
<organism evidence="13 15">
    <name type="scientific">Friedmanniomyces endolithicus</name>
    <dbReference type="NCBI Taxonomy" id="329885"/>
    <lineage>
        <taxon>Eukaryota</taxon>
        <taxon>Fungi</taxon>
        <taxon>Dikarya</taxon>
        <taxon>Ascomycota</taxon>
        <taxon>Pezizomycotina</taxon>
        <taxon>Dothideomycetes</taxon>
        <taxon>Dothideomycetidae</taxon>
        <taxon>Mycosphaerellales</taxon>
        <taxon>Teratosphaeriaceae</taxon>
        <taxon>Friedmanniomyces</taxon>
    </lineage>
</organism>
<keyword evidence="4 10" id="KW-0498">Mitosis</keyword>
<dbReference type="SUPFAM" id="SSF52821">
    <property type="entry name" value="Rhodanese/Cell cycle control phosphatase"/>
    <property type="match status" value="1"/>
</dbReference>
<dbReference type="FunFam" id="3.40.250.10:FF:000021">
    <property type="entry name" value="M-phase inducer phosphatase cdc-25.2"/>
    <property type="match status" value="1"/>
</dbReference>
<keyword evidence="6 10" id="KW-0904">Protein phosphatase</keyword>
<dbReference type="GO" id="GO:0110032">
    <property type="term" value="P:positive regulation of G2/MI transition of meiotic cell cycle"/>
    <property type="evidence" value="ECO:0007669"/>
    <property type="project" value="TreeGrafter"/>
</dbReference>
<dbReference type="InterPro" id="IPR000751">
    <property type="entry name" value="MPI_Phosphatase"/>
</dbReference>
<evidence type="ECO:0000256" key="11">
    <source>
        <dbReference type="SAM" id="MobiDB-lite"/>
    </source>
</evidence>
<keyword evidence="7 10" id="KW-0131">Cell cycle</keyword>
<dbReference type="GO" id="GO:0004725">
    <property type="term" value="F:protein tyrosine phosphatase activity"/>
    <property type="evidence" value="ECO:0007669"/>
    <property type="project" value="UniProtKB-UniRule"/>
</dbReference>
<feature type="region of interest" description="Disordered" evidence="11">
    <location>
        <begin position="217"/>
        <end position="241"/>
    </location>
</feature>
<sequence>MEYSSPLAAMRPQPCAAWGNRKDLPSSRSMYSTYQTYGPNNFNFKDLSMHNVKPAAPDYFSLRPARGSSPTASLTADLDANFHIDKRYSTFLASLVSMPHAHYCTSPQAPTPRRSLFTTDLFRPRNDAGPLSTPPIEIEEASGPSFSSSSPGMMDISPLPHKEPYFRAQVTLPSPSPEETPDEDDTFISPDLLYPLETEPYTAPVYQAPTFLALPERKRPATRPSLTRKNQSTSQIPQRPYSAEASLPPFRFGNVANNGVSCVSTQSLLESFSESPVDSMDTPSAASVLPLPRRPSLSAAGRTNGSPCTGHVRKPSAGRATYVRPQRKVMRRSLSMFQHRDDVMKEEQDIFEQSPGLSSVMDVDPEPAFRLPHFMPENEPDGLPRISQATLLDVLDNRHSSQYDNIKVIDCRFEYEFSGGHIDGAVNFNDKQLLTNELFNGSAAASTLLIFHCEYSVHRAPLTAKHIRSHDRNVNIARYPALTFPDVYILEGGYSKFFANHRWKCFPQSYVEMNDQRHEQDCERGMAKVKQRQKLSRAKTFAFGQNGHDDMNDSPTAQSRSMIAGARSQSTFDVGSALSEGIAISFSRRLASY</sequence>
<dbReference type="EC" id="3.1.3.48" evidence="2 10"/>
<evidence type="ECO:0000256" key="8">
    <source>
        <dbReference type="ARBA" id="ARBA00051722"/>
    </source>
</evidence>
<dbReference type="GO" id="GO:0000086">
    <property type="term" value="P:G2/M transition of mitotic cell cycle"/>
    <property type="evidence" value="ECO:0007669"/>
    <property type="project" value="TreeGrafter"/>
</dbReference>
<evidence type="ECO:0000256" key="7">
    <source>
        <dbReference type="ARBA" id="ARBA00023306"/>
    </source>
</evidence>
<dbReference type="GO" id="GO:0051301">
    <property type="term" value="P:cell division"/>
    <property type="evidence" value="ECO:0007669"/>
    <property type="project" value="UniProtKB-UniRule"/>
</dbReference>
<evidence type="ECO:0000313" key="14">
    <source>
        <dbReference type="EMBL" id="KAK1002833.1"/>
    </source>
</evidence>
<dbReference type="PRINTS" id="PR00716">
    <property type="entry name" value="MPIPHPHTASE"/>
</dbReference>
<dbReference type="Proteomes" id="UP001168146">
    <property type="component" value="Unassembled WGS sequence"/>
</dbReference>
<evidence type="ECO:0000256" key="2">
    <source>
        <dbReference type="ARBA" id="ARBA00013064"/>
    </source>
</evidence>
<feature type="compositionally biased region" description="Polar residues" evidence="11">
    <location>
        <begin position="224"/>
        <end position="237"/>
    </location>
</feature>
<feature type="compositionally biased region" description="Polar residues" evidence="11">
    <location>
        <begin position="274"/>
        <end position="285"/>
    </location>
</feature>
<evidence type="ECO:0000256" key="3">
    <source>
        <dbReference type="ARBA" id="ARBA00022618"/>
    </source>
</evidence>
<evidence type="ECO:0000256" key="9">
    <source>
        <dbReference type="ARBA" id="ARBA00067190"/>
    </source>
</evidence>
<evidence type="ECO:0000259" key="12">
    <source>
        <dbReference type="PROSITE" id="PS50206"/>
    </source>
</evidence>
<comment type="similarity">
    <text evidence="1 10">Belongs to the MPI phosphatase family.</text>
</comment>
<gene>
    <name evidence="13" type="primary">MIH1_1</name>
    <name evidence="13" type="ORF">LTR82_006086</name>
    <name evidence="14" type="ORF">LTR91_004975</name>
</gene>
<evidence type="ECO:0000256" key="10">
    <source>
        <dbReference type="RuleBase" id="RU368028"/>
    </source>
</evidence>
<feature type="compositionally biased region" description="Low complexity" evidence="11">
    <location>
        <begin position="142"/>
        <end position="151"/>
    </location>
</feature>
<dbReference type="Pfam" id="PF00581">
    <property type="entry name" value="Rhodanese"/>
    <property type="match status" value="1"/>
</dbReference>
<feature type="region of interest" description="Disordered" evidence="11">
    <location>
        <begin position="274"/>
        <end position="322"/>
    </location>
</feature>
<evidence type="ECO:0000313" key="15">
    <source>
        <dbReference type="Proteomes" id="UP001168146"/>
    </source>
</evidence>
<dbReference type="GO" id="GO:0005634">
    <property type="term" value="C:nucleus"/>
    <property type="evidence" value="ECO:0007669"/>
    <property type="project" value="TreeGrafter"/>
</dbReference>
<dbReference type="EMBL" id="JAUJLE010000030">
    <property type="protein sequence ID" value="KAK1002833.1"/>
    <property type="molecule type" value="Genomic_DNA"/>
</dbReference>